<feature type="compositionally biased region" description="Basic and acidic residues" evidence="1">
    <location>
        <begin position="697"/>
        <end position="712"/>
    </location>
</feature>
<accession>L7MDU2</accession>
<dbReference type="PANTHER" id="PTHR33936">
    <property type="entry name" value="PROTEIN CBG17840"/>
    <property type="match status" value="1"/>
</dbReference>
<name>L7MDU2_RHIPC</name>
<sequence length="726" mass="82626">EKYVEHHIAAHKFAAEFVQEAFHNEKEFSEWKAQEEATEGCWFVLHTAPKKLASGQTRSHYSCNRSGVARPKQGHGSRREKSQGTCKLGKICLSYITVTKQENTQSRAPEDVTISVKYQRKHYGHEVEIQHLRMSDTEKAIIAENLERGVPLKTILKNIRKSVACKLRPAHLAERITLHNIKRQFHIAAPEQCHPNDAVSVDMWVKAMQDKGETLVRLYKAQGAVDPNGTFGATDFALALMTEPQKELLEELGTGTVCLDSTHETTGYQFELTTVVVLDEVGSGIPVAYFICNRMNEENLAAFFRSLEFAINKKAAAKTFMSDDASQFYKAWSSVMGVPQQKLLCAWHVDRNWQKKIQECVEKQLRPDVYHNVRLLLELLDQQEFEKYLHSFLDTNEEKLRDFLKYFKDNYAIRPQEWAYCFRTRAGINTNMHLERMHRTLKHSMLEGKKNKRVDKLISALMDLTYHFLMKRAIQMIKGAKGKKLSAIERYHRSGTEMAGCAKLNEDGTWTVPSQSTKGQSYTVTKVSDDACCPLRCKECAVCVHTYMCTCFAHLIHFTVCKHIHCVVIANRSSSSDNNDYESPPEMATETSQALHIVQSVVSLEEATTVSGSALFRAKMESVKQAIVDGEVSEEVAEKANKLFEPVFLLVENDRKRKMPDQSNEPANKKVEHQARFYSTKKPRLSQPSSSLSRPTEAQKEVLKEQLMDRNVESAQIITSAGHDYS</sequence>
<dbReference type="AlphaFoldDB" id="L7MDU2"/>
<reference evidence="3" key="2">
    <citation type="journal article" date="2015" name="J. Proteomics">
        <title>Sexual differences in the sialomes of the zebra tick, Rhipicephalus pulchellus.</title>
        <authorList>
            <person name="Tan A.W."/>
            <person name="Francischetti I.M."/>
            <person name="Slovak M."/>
            <person name="Kini R.M."/>
            <person name="Ribeiro J.M."/>
        </authorList>
    </citation>
    <scope>NUCLEOTIDE SEQUENCE</scope>
    <source>
        <tissue evidence="3">Salivary gland</tissue>
    </source>
</reference>
<dbReference type="InterPro" id="IPR052797">
    <property type="entry name" value="RegFact_GeneExpr_CellDeath"/>
</dbReference>
<dbReference type="Pfam" id="PF10551">
    <property type="entry name" value="MULE"/>
    <property type="match status" value="1"/>
</dbReference>
<reference evidence="3" key="1">
    <citation type="submission" date="2012-11" db="EMBL/GenBank/DDBJ databases">
        <authorList>
            <person name="Lucero-Rivera Y.E."/>
            <person name="Tovar-Ramirez D."/>
        </authorList>
    </citation>
    <scope>NUCLEOTIDE SEQUENCE</scope>
    <source>
        <tissue evidence="3">Salivary gland</tissue>
    </source>
</reference>
<evidence type="ECO:0000259" key="2">
    <source>
        <dbReference type="Pfam" id="PF10551"/>
    </source>
</evidence>
<feature type="region of interest" description="Disordered" evidence="1">
    <location>
        <begin position="60"/>
        <end position="82"/>
    </location>
</feature>
<feature type="non-terminal residue" evidence="3">
    <location>
        <position position="1"/>
    </location>
</feature>
<dbReference type="InterPro" id="IPR018289">
    <property type="entry name" value="MULE_transposase_dom"/>
</dbReference>
<organism evidence="3">
    <name type="scientific">Rhipicephalus pulchellus</name>
    <name type="common">Yellow backed tick</name>
    <name type="synonym">Dermacentor pulchellus</name>
    <dbReference type="NCBI Taxonomy" id="72859"/>
    <lineage>
        <taxon>Eukaryota</taxon>
        <taxon>Metazoa</taxon>
        <taxon>Ecdysozoa</taxon>
        <taxon>Arthropoda</taxon>
        <taxon>Chelicerata</taxon>
        <taxon>Arachnida</taxon>
        <taxon>Acari</taxon>
        <taxon>Parasitiformes</taxon>
        <taxon>Ixodida</taxon>
        <taxon>Ixodoidea</taxon>
        <taxon>Ixodidae</taxon>
        <taxon>Rhipicephalinae</taxon>
        <taxon>Rhipicephalus</taxon>
        <taxon>Rhipicephalus</taxon>
    </lineage>
</organism>
<evidence type="ECO:0000313" key="3">
    <source>
        <dbReference type="EMBL" id="JAA61992.1"/>
    </source>
</evidence>
<dbReference type="PANTHER" id="PTHR33936:SF24">
    <property type="entry name" value="C2H2-TYPE DOMAIN-CONTAINING PROTEIN"/>
    <property type="match status" value="1"/>
</dbReference>
<feature type="compositionally biased region" description="Low complexity" evidence="1">
    <location>
        <begin position="685"/>
        <end position="695"/>
    </location>
</feature>
<feature type="region of interest" description="Disordered" evidence="1">
    <location>
        <begin position="656"/>
        <end position="726"/>
    </location>
</feature>
<dbReference type="EMBL" id="GACK01003042">
    <property type="protein sequence ID" value="JAA61992.1"/>
    <property type="molecule type" value="mRNA"/>
</dbReference>
<protein>
    <submittedName>
        <fullName evidence="3">Putative tick transposon</fullName>
    </submittedName>
</protein>
<feature type="domain" description="MULE transposase" evidence="2">
    <location>
        <begin position="257"/>
        <end position="350"/>
    </location>
</feature>
<proteinExistence type="evidence at transcript level"/>
<evidence type="ECO:0000256" key="1">
    <source>
        <dbReference type="SAM" id="MobiDB-lite"/>
    </source>
</evidence>